<feature type="compositionally biased region" description="Polar residues" evidence="1">
    <location>
        <begin position="56"/>
        <end position="67"/>
    </location>
</feature>
<organism evidence="2 3">
    <name type="scientific">Rhodotorula toruloides</name>
    <name type="common">Yeast</name>
    <name type="synonym">Rhodosporidium toruloides</name>
    <dbReference type="NCBI Taxonomy" id="5286"/>
    <lineage>
        <taxon>Eukaryota</taxon>
        <taxon>Fungi</taxon>
        <taxon>Dikarya</taxon>
        <taxon>Basidiomycota</taxon>
        <taxon>Pucciniomycotina</taxon>
        <taxon>Microbotryomycetes</taxon>
        <taxon>Sporidiobolales</taxon>
        <taxon>Sporidiobolaceae</taxon>
        <taxon>Rhodotorula</taxon>
    </lineage>
</organism>
<feature type="compositionally biased region" description="Low complexity" evidence="1">
    <location>
        <begin position="201"/>
        <end position="233"/>
    </location>
</feature>
<name>A0A2T0ACT4_RHOTO</name>
<evidence type="ECO:0000256" key="1">
    <source>
        <dbReference type="SAM" id="MobiDB-lite"/>
    </source>
</evidence>
<sequence length="434" mass="42776">MDTHNTSHSRRGSLTQPQPVPISSSPRSSPQASSTSPTSSALSQSLKAFQGLALSPPSSTATQQNPLHSDEFREAFHHVRRASTGAQANQGRPIVINDTATSASTLAPPVPGLSTSPSSSSEAGTSAGSLPTPSSSPTSTAAPALPATNTGKARSVSNGKVGKPSATLGGVCEGPEIAFERGELAIEDDDDAPSPPPALTPPASSSLFAGGARWGWPAAGAGSTGPSPAAIGPRSPPATDSFLQRRGSLSFASAGAASTSAGLSVSPSSSVATIKTTGFAASPPNGASTSSGSPSTSTSPTSDPFKMMQPLGRVVSAGAALQTPSSAEAGGGGGPGFGLFRRFSIGGLGSRKVPLPARPSSSRSPSTTHPAPTLLTPSHSSLTSAPAPPALTTDTKPASNSGTRGRSLAPPGKGGGAKGRKLSPMGERILRGGY</sequence>
<dbReference type="Proteomes" id="UP000239560">
    <property type="component" value="Unassembled WGS sequence"/>
</dbReference>
<evidence type="ECO:0000313" key="2">
    <source>
        <dbReference type="EMBL" id="PRQ75812.1"/>
    </source>
</evidence>
<dbReference type="AlphaFoldDB" id="A0A2T0ACT4"/>
<accession>A0A2T0ACT4</accession>
<feature type="region of interest" description="Disordered" evidence="1">
    <location>
        <begin position="276"/>
        <end position="434"/>
    </location>
</feature>
<feature type="compositionally biased region" description="Low complexity" evidence="1">
    <location>
        <begin position="280"/>
        <end position="302"/>
    </location>
</feature>
<comment type="caution">
    <text evidence="2">The sequence shown here is derived from an EMBL/GenBank/DDBJ whole genome shotgun (WGS) entry which is preliminary data.</text>
</comment>
<feature type="compositionally biased region" description="Low complexity" evidence="1">
    <location>
        <begin position="358"/>
        <end position="395"/>
    </location>
</feature>
<dbReference type="OrthoDB" id="2530002at2759"/>
<protein>
    <recommendedName>
        <fullName evidence="4">Proteophosphoglycan 5</fullName>
    </recommendedName>
</protein>
<evidence type="ECO:0008006" key="4">
    <source>
        <dbReference type="Google" id="ProtNLM"/>
    </source>
</evidence>
<feature type="compositionally biased region" description="Basic and acidic residues" evidence="1">
    <location>
        <begin position="68"/>
        <end position="77"/>
    </location>
</feature>
<gene>
    <name evidence="2" type="ORF">AAT19DRAFT_12834</name>
</gene>
<evidence type="ECO:0000313" key="3">
    <source>
        <dbReference type="Proteomes" id="UP000239560"/>
    </source>
</evidence>
<proteinExistence type="predicted"/>
<feature type="region of interest" description="Disordered" evidence="1">
    <location>
        <begin position="1"/>
        <end position="246"/>
    </location>
</feature>
<dbReference type="EMBL" id="LCTV02000003">
    <property type="protein sequence ID" value="PRQ75812.1"/>
    <property type="molecule type" value="Genomic_DNA"/>
</dbReference>
<reference evidence="2 3" key="1">
    <citation type="journal article" date="2018" name="Elife">
        <title>Functional genomics of lipid metabolism in the oleaginous yeast Rhodosporidium toruloides.</title>
        <authorList>
            <person name="Coradetti S.T."/>
            <person name="Pinel D."/>
            <person name="Geiselman G."/>
            <person name="Ito M."/>
            <person name="Mondo S."/>
            <person name="Reilly M.C."/>
            <person name="Cheng Y.F."/>
            <person name="Bauer S."/>
            <person name="Grigoriev I."/>
            <person name="Gladden J.M."/>
            <person name="Simmons B.A."/>
            <person name="Brem R."/>
            <person name="Arkin A.P."/>
            <person name="Skerker J.M."/>
        </authorList>
    </citation>
    <scope>NUCLEOTIDE SEQUENCE [LARGE SCALE GENOMIC DNA]</scope>
    <source>
        <strain evidence="2 3">NBRC 0880</strain>
    </source>
</reference>
<feature type="compositionally biased region" description="Low complexity" evidence="1">
    <location>
        <begin position="112"/>
        <end position="148"/>
    </location>
</feature>
<feature type="compositionally biased region" description="Low complexity" evidence="1">
    <location>
        <begin position="21"/>
        <end position="45"/>
    </location>
</feature>
<feature type="compositionally biased region" description="Polar residues" evidence="1">
    <location>
        <begin position="149"/>
        <end position="158"/>
    </location>
</feature>